<keyword evidence="2" id="KW-0805">Transcription regulation</keyword>
<dbReference type="InterPro" id="IPR036388">
    <property type="entry name" value="WH-like_DNA-bd_sf"/>
</dbReference>
<dbReference type="InterPro" id="IPR036390">
    <property type="entry name" value="WH_DNA-bd_sf"/>
</dbReference>
<dbReference type="SUPFAM" id="SSF46785">
    <property type="entry name" value="Winged helix' DNA-binding domain"/>
    <property type="match status" value="1"/>
</dbReference>
<keyword evidence="3" id="KW-0238">DNA-binding</keyword>
<dbReference type="PANTHER" id="PTHR30126">
    <property type="entry name" value="HTH-TYPE TRANSCRIPTIONAL REGULATOR"/>
    <property type="match status" value="1"/>
</dbReference>
<dbReference type="PANTHER" id="PTHR30126:SF5">
    <property type="entry name" value="HTH-TYPE TRANSCRIPTIONAL ACTIVATOR CMPR"/>
    <property type="match status" value="1"/>
</dbReference>
<name>A0ABS3Q5S2_9GAMM</name>
<dbReference type="Pfam" id="PF03466">
    <property type="entry name" value="LysR_substrate"/>
    <property type="match status" value="1"/>
</dbReference>
<reference evidence="6 7" key="1">
    <citation type="submission" date="2021-03" db="EMBL/GenBank/DDBJ databases">
        <title>Thiomicrorhabdus sp.nov.,novel sulfur-oxidizing bacteria isolated from coastal sediment.</title>
        <authorList>
            <person name="Liu X."/>
        </authorList>
    </citation>
    <scope>NUCLEOTIDE SEQUENCE [LARGE SCALE GENOMIC DNA]</scope>
    <source>
        <strain evidence="6 7">6S2-11</strain>
    </source>
</reference>
<comment type="similarity">
    <text evidence="1">Belongs to the LysR transcriptional regulatory family.</text>
</comment>
<dbReference type="PROSITE" id="PS50931">
    <property type="entry name" value="HTH_LYSR"/>
    <property type="match status" value="1"/>
</dbReference>
<accession>A0ABS3Q5S2</accession>
<keyword evidence="4" id="KW-0804">Transcription</keyword>
<evidence type="ECO:0000313" key="7">
    <source>
        <dbReference type="Proteomes" id="UP000664835"/>
    </source>
</evidence>
<evidence type="ECO:0000256" key="2">
    <source>
        <dbReference type="ARBA" id="ARBA00023015"/>
    </source>
</evidence>
<comment type="caution">
    <text evidence="6">The sequence shown here is derived from an EMBL/GenBank/DDBJ whole genome shotgun (WGS) entry which is preliminary data.</text>
</comment>
<evidence type="ECO:0000256" key="4">
    <source>
        <dbReference type="ARBA" id="ARBA00023163"/>
    </source>
</evidence>
<feature type="domain" description="HTH lysR-type" evidence="5">
    <location>
        <begin position="1"/>
        <end position="48"/>
    </location>
</feature>
<evidence type="ECO:0000256" key="3">
    <source>
        <dbReference type="ARBA" id="ARBA00023125"/>
    </source>
</evidence>
<dbReference type="Proteomes" id="UP000664835">
    <property type="component" value="Unassembled WGS sequence"/>
</dbReference>
<dbReference type="InterPro" id="IPR000847">
    <property type="entry name" value="LysR_HTH_N"/>
</dbReference>
<protein>
    <submittedName>
        <fullName evidence="6">LysR family transcriptional regulator</fullName>
    </submittedName>
</protein>
<organism evidence="6 7">
    <name type="scientific">Thiomicrorhabdus marina</name>
    <dbReference type="NCBI Taxonomy" id="2818442"/>
    <lineage>
        <taxon>Bacteria</taxon>
        <taxon>Pseudomonadati</taxon>
        <taxon>Pseudomonadota</taxon>
        <taxon>Gammaproteobacteria</taxon>
        <taxon>Thiotrichales</taxon>
        <taxon>Piscirickettsiaceae</taxon>
        <taxon>Thiomicrorhabdus</taxon>
    </lineage>
</organism>
<evidence type="ECO:0000256" key="1">
    <source>
        <dbReference type="ARBA" id="ARBA00009437"/>
    </source>
</evidence>
<dbReference type="SUPFAM" id="SSF53850">
    <property type="entry name" value="Periplasmic binding protein-like II"/>
    <property type="match status" value="1"/>
</dbReference>
<sequence length="285" mass="31706">MVASCLNYTRASEKLFMSQPAVSKQVKLLEEEVGVSLFEKVGKKIFLTDAGVDMQNYAESILGLVAEAKNHFAEMKGGHKGRLKVAVASTASSFAIEMLGNFRNLYPEVDFDIEVANRQALLSKVDKNLVDLVIMGQPPEKSHYSIEPFMKNPLVFIAQPKHPLVGKTVSVKELIKEPFVAREESSGTRQAMESFFRGQEDNLQIGMLFNSNDSIKSAVNSGFGLSLVSIHTIQVELEHASLAVLQVEGTPIERYWYLVHLQEKRLSPVAEAFRKFILDETALSI</sequence>
<proteinExistence type="inferred from homology"/>
<keyword evidence="7" id="KW-1185">Reference proteome</keyword>
<dbReference type="EMBL" id="JAGETV010000011">
    <property type="protein sequence ID" value="MBO1927443.1"/>
    <property type="molecule type" value="Genomic_DNA"/>
</dbReference>
<evidence type="ECO:0000313" key="6">
    <source>
        <dbReference type="EMBL" id="MBO1927443.1"/>
    </source>
</evidence>
<dbReference type="InterPro" id="IPR005119">
    <property type="entry name" value="LysR_subst-bd"/>
</dbReference>
<dbReference type="Gene3D" id="3.40.190.290">
    <property type="match status" value="1"/>
</dbReference>
<dbReference type="Gene3D" id="1.10.10.10">
    <property type="entry name" value="Winged helix-like DNA-binding domain superfamily/Winged helix DNA-binding domain"/>
    <property type="match status" value="1"/>
</dbReference>
<gene>
    <name evidence="6" type="ORF">J3998_07615</name>
</gene>
<dbReference type="Pfam" id="PF00126">
    <property type="entry name" value="HTH_1"/>
    <property type="match status" value="1"/>
</dbReference>
<evidence type="ECO:0000259" key="5">
    <source>
        <dbReference type="PROSITE" id="PS50931"/>
    </source>
</evidence>
<dbReference type="PRINTS" id="PR00039">
    <property type="entry name" value="HTHLYSR"/>
</dbReference>